<evidence type="ECO:0000313" key="2">
    <source>
        <dbReference type="Proteomes" id="UP000661280"/>
    </source>
</evidence>
<protein>
    <submittedName>
        <fullName evidence="1">Uncharacterized protein</fullName>
    </submittedName>
</protein>
<evidence type="ECO:0000313" key="1">
    <source>
        <dbReference type="EMBL" id="BCS00856.1"/>
    </source>
</evidence>
<dbReference type="EMBL" id="AP024429">
    <property type="protein sequence ID" value="BCS00856.1"/>
    <property type="molecule type" value="Genomic_DNA"/>
</dbReference>
<dbReference type="GeneID" id="64962177"/>
<gene>
    <name evidence="1" type="ORF">AKAW2_51197A</name>
</gene>
<dbReference type="AlphaFoldDB" id="A0A7R7X0H8"/>
<dbReference type="RefSeq" id="XP_041544618.1">
    <property type="nucleotide sequence ID" value="XM_041691098.1"/>
</dbReference>
<reference evidence="1" key="2">
    <citation type="submission" date="2021-02" db="EMBL/GenBank/DDBJ databases">
        <title>Aspergillus luchuensis mut. kawachii IFO 4304 genome sequence.</title>
        <authorList>
            <person name="Mori K."/>
            <person name="Kadooka C."/>
            <person name="Goto M."/>
            <person name="Futagami T."/>
        </authorList>
    </citation>
    <scope>NUCLEOTIDE SEQUENCE</scope>
    <source>
        <strain evidence="1">IFO 4308</strain>
    </source>
</reference>
<dbReference type="Proteomes" id="UP000661280">
    <property type="component" value="Chromosome 5"/>
</dbReference>
<accession>A0A7R7X0H8</accession>
<dbReference type="KEGG" id="aluc:AKAW2_51197A"/>
<proteinExistence type="predicted"/>
<reference evidence="1" key="1">
    <citation type="submission" date="2021-01" db="EMBL/GenBank/DDBJ databases">
        <authorList>
            <consortium name="Aspergillus luchuensis mut. kawachii IFO 4304 genome sequencing consortium"/>
            <person name="Kazuki M."/>
            <person name="Futagami T."/>
        </authorList>
    </citation>
    <scope>NUCLEOTIDE SEQUENCE</scope>
    <source>
        <strain evidence="1">IFO 4308</strain>
    </source>
</reference>
<organism evidence="1 2">
    <name type="scientific">Aspergillus kawachii</name>
    <name type="common">White koji mold</name>
    <name type="synonym">Aspergillus awamori var. kawachi</name>
    <dbReference type="NCBI Taxonomy" id="1069201"/>
    <lineage>
        <taxon>Eukaryota</taxon>
        <taxon>Fungi</taxon>
        <taxon>Dikarya</taxon>
        <taxon>Ascomycota</taxon>
        <taxon>Pezizomycotina</taxon>
        <taxon>Eurotiomycetes</taxon>
        <taxon>Eurotiomycetidae</taxon>
        <taxon>Eurotiales</taxon>
        <taxon>Aspergillaceae</taxon>
        <taxon>Aspergillus</taxon>
        <taxon>Aspergillus subgen. Circumdati</taxon>
    </lineage>
</organism>
<sequence>MIRKSDASNPTIGSRETDESESECRWDAAGWMDAMRWALGLDGGMDDREEDSLFGDNVRSRDSTIGPSPVPRALCSFEGFAGCFASASTSASINHPSMYTGSN</sequence>
<keyword evidence="2" id="KW-1185">Reference proteome</keyword>
<name>A0A7R7X0H8_ASPKA</name>